<organism evidence="2 3">
    <name type="scientific">Nitratiruptor tergarcus DSM 16512</name>
    <dbReference type="NCBI Taxonomy" id="1069081"/>
    <lineage>
        <taxon>Bacteria</taxon>
        <taxon>Pseudomonadati</taxon>
        <taxon>Campylobacterota</taxon>
        <taxon>Epsilonproteobacteria</taxon>
        <taxon>Nautiliales</taxon>
        <taxon>Nitratiruptoraceae</taxon>
        <taxon>Nitratiruptor</taxon>
    </lineage>
</organism>
<dbReference type="OrthoDB" id="1401001at2"/>
<dbReference type="RefSeq" id="WP_084275137.1">
    <property type="nucleotide sequence ID" value="NZ_AP026671.1"/>
</dbReference>
<keyword evidence="3" id="KW-1185">Reference proteome</keyword>
<dbReference type="InterPro" id="IPR036188">
    <property type="entry name" value="FAD/NAD-bd_sf"/>
</dbReference>
<dbReference type="InterPro" id="IPR006076">
    <property type="entry name" value="FAD-dep_OxRdtase"/>
</dbReference>
<sequence>MKIAIIGGGVAGASVAIYLRKLGLKPTLFEKKPMLVAGPPACHLHAGGNLYPDIDDTQRKQLLKESIEFLCFYPQAIEKRPTLLAIPKHILIDIDELIQRTKKLALFYKELIDKDPANRVLGDLQEYFLTFSQDEVVALQGKTPKKVPKTPGEWLIPFANEVDINKLKFPVILVQEYGINIFRLSAIAQLLLQDADVRYETSVVDVKRSGDGFIVISKCNNECKEEYFDFLINAAGFKSGMIDDFLGYYKERIVEFKAAYIAKYRDDYLYPEMIFHGIRGTDKGMAQFTPYPAGYYQLHGMRKDITLFEDGVAKSEPPSSQPRLPQKYIEFIEKGFNPDLAIKRTQKAIWYVSRYLPPFTDATPTPTPLFGAQQIPGRDLSLRAAEVSFEGDRYARCEIVKVSSIFTMADAIVGKLIKLQALPHTAQGVRIEGELLDEKLIDDLAQEIAKKRGYPEEMAKLLIPYIGEE</sequence>
<dbReference type="AlphaFoldDB" id="A0A1W1WRN3"/>
<protein>
    <submittedName>
        <fullName evidence="2">FAD dependent oxidoreductase</fullName>
    </submittedName>
</protein>
<gene>
    <name evidence="2" type="ORF">SAMN05660197_0661</name>
</gene>
<evidence type="ECO:0000259" key="1">
    <source>
        <dbReference type="Pfam" id="PF01266"/>
    </source>
</evidence>
<dbReference type="STRING" id="1069081.SAMN05660197_0661"/>
<accession>A0A1W1WRN3</accession>
<evidence type="ECO:0000313" key="3">
    <source>
        <dbReference type="Proteomes" id="UP000192602"/>
    </source>
</evidence>
<dbReference type="Gene3D" id="3.50.50.60">
    <property type="entry name" value="FAD/NAD(P)-binding domain"/>
    <property type="match status" value="1"/>
</dbReference>
<proteinExistence type="predicted"/>
<dbReference type="SUPFAM" id="SSF51905">
    <property type="entry name" value="FAD/NAD(P)-binding domain"/>
    <property type="match status" value="1"/>
</dbReference>
<dbReference type="EMBL" id="FWWZ01000001">
    <property type="protein sequence ID" value="SMC08879.1"/>
    <property type="molecule type" value="Genomic_DNA"/>
</dbReference>
<dbReference type="Pfam" id="PF01266">
    <property type="entry name" value="DAO"/>
    <property type="match status" value="1"/>
</dbReference>
<feature type="domain" description="FAD dependent oxidoreductase" evidence="1">
    <location>
        <begin position="2"/>
        <end position="70"/>
    </location>
</feature>
<dbReference type="Proteomes" id="UP000192602">
    <property type="component" value="Unassembled WGS sequence"/>
</dbReference>
<name>A0A1W1WRN3_9BACT</name>
<evidence type="ECO:0000313" key="2">
    <source>
        <dbReference type="EMBL" id="SMC08879.1"/>
    </source>
</evidence>
<reference evidence="3" key="1">
    <citation type="submission" date="2017-04" db="EMBL/GenBank/DDBJ databases">
        <authorList>
            <person name="Varghese N."/>
            <person name="Submissions S."/>
        </authorList>
    </citation>
    <scope>NUCLEOTIDE SEQUENCE [LARGE SCALE GENOMIC DNA]</scope>
    <source>
        <strain evidence="3">DSM 16512</strain>
    </source>
</reference>